<keyword evidence="3" id="KW-1185">Reference proteome</keyword>
<dbReference type="Gene3D" id="3.30.1140.40">
    <property type="entry name" value="Tctex-1"/>
    <property type="match status" value="1"/>
</dbReference>
<protein>
    <submittedName>
        <fullName evidence="2">Uncharacterized protein</fullName>
    </submittedName>
</protein>
<name>G4T7E3_SERID</name>
<dbReference type="InterPro" id="IPR038586">
    <property type="entry name" value="Tctex-1-like_sf"/>
</dbReference>
<evidence type="ECO:0000313" key="3">
    <source>
        <dbReference type="Proteomes" id="UP000007148"/>
    </source>
</evidence>
<dbReference type="STRING" id="1109443.G4T7E3"/>
<dbReference type="CDD" id="cd21459">
    <property type="entry name" value="DLC-like_TCTEX1D2"/>
    <property type="match status" value="1"/>
</dbReference>
<reference evidence="2 3" key="1">
    <citation type="journal article" date="2011" name="PLoS Pathog.">
        <title>Endophytic Life Strategies Decoded by Genome and Transcriptome Analyses of the Mutualistic Root Symbiont Piriformospora indica.</title>
        <authorList>
            <person name="Zuccaro A."/>
            <person name="Lahrmann U."/>
            <person name="Guldener U."/>
            <person name="Langen G."/>
            <person name="Pfiffi S."/>
            <person name="Biedenkopf D."/>
            <person name="Wong P."/>
            <person name="Samans B."/>
            <person name="Grimm C."/>
            <person name="Basiewicz M."/>
            <person name="Murat C."/>
            <person name="Martin F."/>
            <person name="Kogel K.H."/>
        </authorList>
    </citation>
    <scope>NUCLEOTIDE SEQUENCE [LARGE SCALE GENOMIC DNA]</scope>
    <source>
        <strain evidence="2 3">DSM 11827</strain>
    </source>
</reference>
<dbReference type="EMBL" id="CAFZ01000011">
    <property type="protein sequence ID" value="CCA67266.1"/>
    <property type="molecule type" value="Genomic_DNA"/>
</dbReference>
<comment type="caution">
    <text evidence="2">The sequence shown here is derived from an EMBL/GenBank/DDBJ whole genome shotgun (WGS) entry which is preliminary data.</text>
</comment>
<dbReference type="PANTHER" id="PTHR21255">
    <property type="entry name" value="T-COMPLEX-ASSOCIATED-TESTIS-EXPRESSED 1/ DYNEIN LIGHT CHAIN"/>
    <property type="match status" value="1"/>
</dbReference>
<proteinExistence type="predicted"/>
<feature type="region of interest" description="Disordered" evidence="1">
    <location>
        <begin position="1"/>
        <end position="30"/>
    </location>
</feature>
<dbReference type="AlphaFoldDB" id="G4T7E3"/>
<evidence type="ECO:0000313" key="2">
    <source>
        <dbReference type="EMBL" id="CCA67266.1"/>
    </source>
</evidence>
<dbReference type="InParanoid" id="G4T7E3"/>
<accession>G4T7E3</accession>
<dbReference type="PANTHER" id="PTHR21255:SF7">
    <property type="entry name" value="DYNEIN LIGHT CHAIN TCTEX-TYPE PROTEIN 2B"/>
    <property type="match status" value="1"/>
</dbReference>
<dbReference type="eggNOG" id="ENOG502SE9C">
    <property type="taxonomic scope" value="Eukaryota"/>
</dbReference>
<dbReference type="GO" id="GO:0005868">
    <property type="term" value="C:cytoplasmic dynein complex"/>
    <property type="evidence" value="ECO:0007669"/>
    <property type="project" value="TreeGrafter"/>
</dbReference>
<dbReference type="Pfam" id="PF03645">
    <property type="entry name" value="Tctex-1"/>
    <property type="match status" value="1"/>
</dbReference>
<dbReference type="GO" id="GO:0005737">
    <property type="term" value="C:cytoplasm"/>
    <property type="evidence" value="ECO:0007669"/>
    <property type="project" value="TreeGrafter"/>
</dbReference>
<gene>
    <name evidence="2" type="ORF">PIIN_01099</name>
</gene>
<dbReference type="Proteomes" id="UP000007148">
    <property type="component" value="Unassembled WGS sequence"/>
</dbReference>
<sequence length="176" mass="19902">MNSRVLSPAWSTPHTPRSPLSSVASTRPKPKKFDAEGLSGYMKHLLSSTLASQRFPELKERDKVKAWCREIGERVKERMLQIEPNNFKFAVITQIYEKRGQGGRADLCCHWEDTDAVAQAMFDNLSLCEYPPDTGHHLALFRRVAPLRASFMPLITALISNPTLFALVMDITRVAM</sequence>
<evidence type="ECO:0000256" key="1">
    <source>
        <dbReference type="SAM" id="MobiDB-lite"/>
    </source>
</evidence>
<organism evidence="2 3">
    <name type="scientific">Serendipita indica (strain DSM 11827)</name>
    <name type="common">Root endophyte fungus</name>
    <name type="synonym">Piriformospora indica</name>
    <dbReference type="NCBI Taxonomy" id="1109443"/>
    <lineage>
        <taxon>Eukaryota</taxon>
        <taxon>Fungi</taxon>
        <taxon>Dikarya</taxon>
        <taxon>Basidiomycota</taxon>
        <taxon>Agaricomycotina</taxon>
        <taxon>Agaricomycetes</taxon>
        <taxon>Sebacinales</taxon>
        <taxon>Serendipitaceae</taxon>
        <taxon>Serendipita</taxon>
    </lineage>
</organism>
<dbReference type="InterPro" id="IPR005334">
    <property type="entry name" value="Tctex-1-like"/>
</dbReference>
<dbReference type="OrthoDB" id="10260741at2759"/>
<dbReference type="GO" id="GO:0045505">
    <property type="term" value="F:dynein intermediate chain binding"/>
    <property type="evidence" value="ECO:0007669"/>
    <property type="project" value="TreeGrafter"/>
</dbReference>
<dbReference type="GO" id="GO:0007018">
    <property type="term" value="P:microtubule-based movement"/>
    <property type="evidence" value="ECO:0007669"/>
    <property type="project" value="TreeGrafter"/>
</dbReference>
<feature type="compositionally biased region" description="Polar residues" evidence="1">
    <location>
        <begin position="1"/>
        <end position="25"/>
    </location>
</feature>
<dbReference type="HOGENOM" id="CLU_1525749_0_0_1"/>